<dbReference type="EMBL" id="QZMU01000001">
    <property type="protein sequence ID" value="RRQ20576.1"/>
    <property type="molecule type" value="Genomic_DNA"/>
</dbReference>
<feature type="domain" description="PilZ" evidence="1">
    <location>
        <begin position="2"/>
        <end position="101"/>
    </location>
</feature>
<evidence type="ECO:0000313" key="3">
    <source>
        <dbReference type="Proteomes" id="UP000287798"/>
    </source>
</evidence>
<protein>
    <submittedName>
        <fullName evidence="2">PilZ domain-containing protein</fullName>
    </submittedName>
</protein>
<keyword evidence="3" id="KW-1185">Reference proteome</keyword>
<comment type="caution">
    <text evidence="2">The sequence shown here is derived from an EMBL/GenBank/DDBJ whole genome shotgun (WGS) entry which is preliminary data.</text>
</comment>
<reference evidence="2 3" key="1">
    <citation type="journal article" date="2010" name="Int. J. Syst. Evol. Microbiol.">
        <title>Thiohalobacter thiocyanaticus gen. nov., sp. nov., a moderately halophilic, sulfur-oxidizing gammaproteobacterium from hypersaline lakes, that utilizes thiocyanate.</title>
        <authorList>
            <person name="Sorokin D.Y."/>
            <person name="Kovaleva O.L."/>
            <person name="Tourova T.P."/>
            <person name="Muyzer G."/>
        </authorList>
    </citation>
    <scope>NUCLEOTIDE SEQUENCE [LARGE SCALE GENOMIC DNA]</scope>
    <source>
        <strain evidence="2 3">Hrh1</strain>
    </source>
</reference>
<accession>A0A426QFP7</accession>
<dbReference type="AlphaFoldDB" id="A0A426QFP7"/>
<organism evidence="2 3">
    <name type="scientific">Thiohalobacter thiocyanaticus</name>
    <dbReference type="NCBI Taxonomy" id="585455"/>
    <lineage>
        <taxon>Bacteria</taxon>
        <taxon>Pseudomonadati</taxon>
        <taxon>Pseudomonadota</taxon>
        <taxon>Gammaproteobacteria</taxon>
        <taxon>Thiohalobacterales</taxon>
        <taxon>Thiohalobacteraceae</taxon>
        <taxon>Thiohalobacter</taxon>
    </lineage>
</organism>
<gene>
    <name evidence="2" type="ORF">D6C00_00315</name>
</gene>
<sequence>MDRRSHDRTETCIDVEIRHLHGNCRGRIRDLGPCSLFVEIAGGNYPATGSLVQLNFGIDTGWCRISRQATGEVARWDEQGVAVRFDTGDGISCAVIEEILYYQRMEQRQDRLLTATDAA</sequence>
<dbReference type="OrthoDB" id="9830344at2"/>
<dbReference type="Pfam" id="PF07238">
    <property type="entry name" value="PilZ"/>
    <property type="match status" value="1"/>
</dbReference>
<dbReference type="SUPFAM" id="SSF141371">
    <property type="entry name" value="PilZ domain-like"/>
    <property type="match status" value="1"/>
</dbReference>
<dbReference type="Gene3D" id="2.40.10.220">
    <property type="entry name" value="predicted glycosyltransferase like domains"/>
    <property type="match status" value="1"/>
</dbReference>
<evidence type="ECO:0000313" key="2">
    <source>
        <dbReference type="EMBL" id="RRQ20576.1"/>
    </source>
</evidence>
<proteinExistence type="predicted"/>
<dbReference type="GO" id="GO:0035438">
    <property type="term" value="F:cyclic-di-GMP binding"/>
    <property type="evidence" value="ECO:0007669"/>
    <property type="project" value="InterPro"/>
</dbReference>
<dbReference type="InterPro" id="IPR009875">
    <property type="entry name" value="PilZ_domain"/>
</dbReference>
<dbReference type="Proteomes" id="UP000287798">
    <property type="component" value="Unassembled WGS sequence"/>
</dbReference>
<dbReference type="RefSeq" id="WP_125179791.1">
    <property type="nucleotide sequence ID" value="NZ_QZMU01000001.1"/>
</dbReference>
<evidence type="ECO:0000259" key="1">
    <source>
        <dbReference type="Pfam" id="PF07238"/>
    </source>
</evidence>
<name>A0A426QFP7_9GAMM</name>